<evidence type="ECO:0000256" key="1">
    <source>
        <dbReference type="ARBA" id="ARBA00022722"/>
    </source>
</evidence>
<dbReference type="PANTHER" id="PTHR13620:SF104">
    <property type="entry name" value="EXONUCLEASE 3'-5' DOMAIN-CONTAINING PROTEIN 2"/>
    <property type="match status" value="1"/>
</dbReference>
<dbReference type="EMBL" id="MCFI01000022">
    <property type="protein sequence ID" value="ORY76650.1"/>
    <property type="molecule type" value="Genomic_DNA"/>
</dbReference>
<protein>
    <submittedName>
        <fullName evidence="4">Ribonuclease H-like domain-containing protein</fullName>
    </submittedName>
</protein>
<dbReference type="SMART" id="SM00474">
    <property type="entry name" value="35EXOc"/>
    <property type="match status" value="1"/>
</dbReference>
<keyword evidence="1" id="KW-0540">Nuclease</keyword>
<organism evidence="4 5">
    <name type="scientific">Protomyces lactucae-debilis</name>
    <dbReference type="NCBI Taxonomy" id="2754530"/>
    <lineage>
        <taxon>Eukaryota</taxon>
        <taxon>Fungi</taxon>
        <taxon>Dikarya</taxon>
        <taxon>Ascomycota</taxon>
        <taxon>Taphrinomycotina</taxon>
        <taxon>Taphrinomycetes</taxon>
        <taxon>Taphrinales</taxon>
        <taxon>Protomycetaceae</taxon>
        <taxon>Protomyces</taxon>
    </lineage>
</organism>
<dbReference type="GO" id="GO:0005737">
    <property type="term" value="C:cytoplasm"/>
    <property type="evidence" value="ECO:0007669"/>
    <property type="project" value="TreeGrafter"/>
</dbReference>
<dbReference type="SUPFAM" id="SSF53098">
    <property type="entry name" value="Ribonuclease H-like"/>
    <property type="match status" value="1"/>
</dbReference>
<dbReference type="PANTHER" id="PTHR13620">
    <property type="entry name" value="3-5 EXONUCLEASE"/>
    <property type="match status" value="1"/>
</dbReference>
<evidence type="ECO:0000313" key="4">
    <source>
        <dbReference type="EMBL" id="ORY76650.1"/>
    </source>
</evidence>
<dbReference type="Gene3D" id="3.30.420.10">
    <property type="entry name" value="Ribonuclease H-like superfamily/Ribonuclease H"/>
    <property type="match status" value="1"/>
</dbReference>
<dbReference type="CDD" id="cd06141">
    <property type="entry name" value="WRN_exo"/>
    <property type="match status" value="1"/>
</dbReference>
<dbReference type="STRING" id="56484.A0A1Y2EYK6"/>
<dbReference type="Proteomes" id="UP000193685">
    <property type="component" value="Unassembled WGS sequence"/>
</dbReference>
<dbReference type="RefSeq" id="XP_040722730.1">
    <property type="nucleotide sequence ID" value="XM_040870723.1"/>
</dbReference>
<dbReference type="AlphaFoldDB" id="A0A1Y2EYK6"/>
<dbReference type="InterPro" id="IPR036397">
    <property type="entry name" value="RNaseH_sf"/>
</dbReference>
<dbReference type="GO" id="GO:0005634">
    <property type="term" value="C:nucleus"/>
    <property type="evidence" value="ECO:0007669"/>
    <property type="project" value="TreeGrafter"/>
</dbReference>
<evidence type="ECO:0000259" key="3">
    <source>
        <dbReference type="SMART" id="SM00474"/>
    </source>
</evidence>
<keyword evidence="2" id="KW-0378">Hydrolase</keyword>
<proteinExistence type="predicted"/>
<reference evidence="4 5" key="1">
    <citation type="submission" date="2016-07" db="EMBL/GenBank/DDBJ databases">
        <title>Pervasive Adenine N6-methylation of Active Genes in Fungi.</title>
        <authorList>
            <consortium name="DOE Joint Genome Institute"/>
            <person name="Mondo S.J."/>
            <person name="Dannebaum R.O."/>
            <person name="Kuo R.C."/>
            <person name="Labutti K."/>
            <person name="Haridas S."/>
            <person name="Kuo A."/>
            <person name="Salamov A."/>
            <person name="Ahrendt S.R."/>
            <person name="Lipzen A."/>
            <person name="Sullivan W."/>
            <person name="Andreopoulos W.B."/>
            <person name="Clum A."/>
            <person name="Lindquist E."/>
            <person name="Daum C."/>
            <person name="Ramamoorthy G.K."/>
            <person name="Gryganskyi A."/>
            <person name="Culley D."/>
            <person name="Magnuson J.K."/>
            <person name="James T.Y."/>
            <person name="O'Malley M.A."/>
            <person name="Stajich J.E."/>
            <person name="Spatafora J.W."/>
            <person name="Visel A."/>
            <person name="Grigoriev I.V."/>
        </authorList>
    </citation>
    <scope>NUCLEOTIDE SEQUENCE [LARGE SCALE GENOMIC DNA]</scope>
    <source>
        <strain evidence="4 5">12-1054</strain>
    </source>
</reference>
<feature type="domain" description="3'-5' exonuclease" evidence="3">
    <location>
        <begin position="157"/>
        <end position="330"/>
    </location>
</feature>
<comment type="caution">
    <text evidence="4">The sequence shown here is derived from an EMBL/GenBank/DDBJ whole genome shotgun (WGS) entry which is preliminary data.</text>
</comment>
<dbReference type="InterPro" id="IPR012337">
    <property type="entry name" value="RNaseH-like_sf"/>
</dbReference>
<accession>A0A1Y2EYK6</accession>
<evidence type="ECO:0000256" key="2">
    <source>
        <dbReference type="ARBA" id="ARBA00022801"/>
    </source>
</evidence>
<dbReference type="GeneID" id="63787322"/>
<name>A0A1Y2EYK6_PROLT</name>
<dbReference type="InterPro" id="IPR002562">
    <property type="entry name" value="3'-5'_exonuclease_dom"/>
</dbReference>
<dbReference type="Pfam" id="PF01612">
    <property type="entry name" value="DNA_pol_A_exo1"/>
    <property type="match status" value="1"/>
</dbReference>
<dbReference type="InterPro" id="IPR051132">
    <property type="entry name" value="3-5_Exonuclease_domain"/>
</dbReference>
<evidence type="ECO:0000313" key="5">
    <source>
        <dbReference type="Proteomes" id="UP000193685"/>
    </source>
</evidence>
<dbReference type="OrthoDB" id="1920326at2759"/>
<dbReference type="GO" id="GO:0006139">
    <property type="term" value="P:nucleobase-containing compound metabolic process"/>
    <property type="evidence" value="ECO:0007669"/>
    <property type="project" value="InterPro"/>
</dbReference>
<dbReference type="GO" id="GO:0008408">
    <property type="term" value="F:3'-5' exonuclease activity"/>
    <property type="evidence" value="ECO:0007669"/>
    <property type="project" value="InterPro"/>
</dbReference>
<keyword evidence="5" id="KW-1185">Reference proteome</keyword>
<sequence length="437" mass="48897">MLATPPSPRVRADVQHLASSLNRYQSSVAGPAAIGKAWPPRKPASQEVIEISSSPYVAPPSPTKNRTKVVQDQADAEEMLRTRVYDDEEEVCVGHLAVRPPVQPVVEDNDHPRHDVYASTTRPYPQIECLVPPAMENDEEWFSHKHYLSPRKTVPQVLTITNEKQLDALIGKLQGPVLGFDMEWVIRRKPNISLIQIADSTHILLIQICKFTSFPTRLREIIESEAWIKVGVAIMGADMSRLREVYGVKGKGVLELSHFARLMDRPVWGTANKLLPLAGLVHHYLGKPLQKDAVRSSNWNMPLSVRQRQYAADDAYAGYLLFMHLERDRQARSAQYKGIWPPVRACPLQSIAAAKRQAAEREKRAYTTSARPSAATKEVKEVMALLNAEKPMAAQIASSEDDGDDGFMPPVARIPRKALQDVKVSRMNTQSAVPRTF</sequence>
<dbReference type="GO" id="GO:0003676">
    <property type="term" value="F:nucleic acid binding"/>
    <property type="evidence" value="ECO:0007669"/>
    <property type="project" value="InterPro"/>
</dbReference>
<gene>
    <name evidence="4" type="ORF">BCR37DRAFT_389358</name>
</gene>